<evidence type="ECO:0000313" key="3">
    <source>
        <dbReference type="Proteomes" id="UP001163798"/>
    </source>
</evidence>
<keyword evidence="2" id="KW-0808">Transferase</keyword>
<keyword evidence="3" id="KW-1185">Reference proteome</keyword>
<dbReference type="PANTHER" id="PTHR44167:SF24">
    <property type="entry name" value="SERINE_THREONINE-PROTEIN KINASE CHK2"/>
    <property type="match status" value="1"/>
</dbReference>
<dbReference type="InterPro" id="IPR008271">
    <property type="entry name" value="Ser/Thr_kinase_AS"/>
</dbReference>
<name>A0AA38KRN1_9AGAR</name>
<dbReference type="GO" id="GO:0004672">
    <property type="term" value="F:protein kinase activity"/>
    <property type="evidence" value="ECO:0007669"/>
    <property type="project" value="InterPro"/>
</dbReference>
<evidence type="ECO:0000259" key="1">
    <source>
        <dbReference type="PROSITE" id="PS50011"/>
    </source>
</evidence>
<dbReference type="SMART" id="SM00220">
    <property type="entry name" value="S_TKc"/>
    <property type="match status" value="1"/>
</dbReference>
<dbReference type="EMBL" id="MU793303">
    <property type="protein sequence ID" value="KAJ3786930.1"/>
    <property type="molecule type" value="Genomic_DNA"/>
</dbReference>
<dbReference type="SUPFAM" id="SSF56112">
    <property type="entry name" value="Protein kinase-like (PK-like)"/>
    <property type="match status" value="1"/>
</dbReference>
<protein>
    <submittedName>
        <fullName evidence="2">Kinase-like domain-containing protein</fullName>
    </submittedName>
</protein>
<comment type="caution">
    <text evidence="2">The sequence shown here is derived from an EMBL/GenBank/DDBJ whole genome shotgun (WGS) entry which is preliminary data.</text>
</comment>
<dbReference type="Pfam" id="PF00069">
    <property type="entry name" value="Pkinase"/>
    <property type="match status" value="1"/>
</dbReference>
<evidence type="ECO:0000313" key="2">
    <source>
        <dbReference type="EMBL" id="KAJ3786930.1"/>
    </source>
</evidence>
<dbReference type="PROSITE" id="PS50011">
    <property type="entry name" value="PROTEIN_KINASE_DOM"/>
    <property type="match status" value="1"/>
</dbReference>
<feature type="domain" description="Protein kinase" evidence="1">
    <location>
        <begin position="116"/>
        <end position="411"/>
    </location>
</feature>
<sequence>MPLPNTRPDFDIDVRPHIFHSPAEWALFWHGLAPWFECRGYTLHTPGSKASLGLSDRFTVPVRDTCHARQQPPFAYTDISAQPEFIYDSDPRESTLKIYGQSRPVCRSRTKSFVPIQVPPFIATSNTGRVYAAQDSLGRHVYLKILRKDSEQLRVVEILRQQKQTPGVLPILDVLEYDEDYAFIAMPRWADIPGPSHLLRSVRDVGEFVVDILKGLDTLHSLRIAHRDMKINNMVMNHLLSLPVRALRPLQHLDVNSSSGSTLRLVTDSRDTIHHRLEFGIIDLDFAMIIPQSTNGKDRLPSTLAWMQEYSALDVAQGELVYDPFKYDVGVLGVMFCEMLQKFTPVIPNLAPLLDRMTTHELTKRFTARQAHVFAEKNLLQGLSEKQLQQSLNTSNQPSPLGNKPSDHTLLPTSPWTSYDRWAYLPLSFFLEFPQWSEYVTPRLPRWKAWLRQVCETEEGRRRVKRIRKTLAVVGIGEGSVYHRS</sequence>
<dbReference type="InterPro" id="IPR000719">
    <property type="entry name" value="Prot_kinase_dom"/>
</dbReference>
<organism evidence="2 3">
    <name type="scientific">Lentinula aff. detonsa</name>
    <dbReference type="NCBI Taxonomy" id="2804958"/>
    <lineage>
        <taxon>Eukaryota</taxon>
        <taxon>Fungi</taxon>
        <taxon>Dikarya</taxon>
        <taxon>Basidiomycota</taxon>
        <taxon>Agaricomycotina</taxon>
        <taxon>Agaricomycetes</taxon>
        <taxon>Agaricomycetidae</taxon>
        <taxon>Agaricales</taxon>
        <taxon>Marasmiineae</taxon>
        <taxon>Omphalotaceae</taxon>
        <taxon>Lentinula</taxon>
    </lineage>
</organism>
<gene>
    <name evidence="2" type="ORF">GGU10DRAFT_350355</name>
</gene>
<reference evidence="2" key="1">
    <citation type="submission" date="2022-08" db="EMBL/GenBank/DDBJ databases">
        <authorList>
            <consortium name="DOE Joint Genome Institute"/>
            <person name="Min B."/>
            <person name="Riley R."/>
            <person name="Sierra-Patev S."/>
            <person name="Naranjo-Ortiz M."/>
            <person name="Looney B."/>
            <person name="Konkel Z."/>
            <person name="Slot J.C."/>
            <person name="Sakamoto Y."/>
            <person name="Steenwyk J.L."/>
            <person name="Rokas A."/>
            <person name="Carro J."/>
            <person name="Camarero S."/>
            <person name="Ferreira P."/>
            <person name="Molpeceres G."/>
            <person name="Ruiz-Duenas F.J."/>
            <person name="Serrano A."/>
            <person name="Henrissat B."/>
            <person name="Drula E."/>
            <person name="Hughes K.W."/>
            <person name="Mata J.L."/>
            <person name="Ishikawa N.K."/>
            <person name="Vargas-Isla R."/>
            <person name="Ushijima S."/>
            <person name="Smith C.A."/>
            <person name="Ahrendt S."/>
            <person name="Andreopoulos W."/>
            <person name="He G."/>
            <person name="Labutti K."/>
            <person name="Lipzen A."/>
            <person name="Ng V."/>
            <person name="Sandor L."/>
            <person name="Barry K."/>
            <person name="Martinez A.T."/>
            <person name="Xiao Y."/>
            <person name="Gibbons J.G."/>
            <person name="Terashima K."/>
            <person name="Hibbett D.S."/>
            <person name="Grigoriev I.V."/>
        </authorList>
    </citation>
    <scope>NUCLEOTIDE SEQUENCE</scope>
    <source>
        <strain evidence="2">TFB10291</strain>
    </source>
</reference>
<dbReference type="Gene3D" id="1.10.510.10">
    <property type="entry name" value="Transferase(Phosphotransferase) domain 1"/>
    <property type="match status" value="1"/>
</dbReference>
<dbReference type="GO" id="GO:0005524">
    <property type="term" value="F:ATP binding"/>
    <property type="evidence" value="ECO:0007669"/>
    <property type="project" value="InterPro"/>
</dbReference>
<accession>A0AA38KRN1</accession>
<dbReference type="PROSITE" id="PS00108">
    <property type="entry name" value="PROTEIN_KINASE_ST"/>
    <property type="match status" value="1"/>
</dbReference>
<dbReference type="InterPro" id="IPR011009">
    <property type="entry name" value="Kinase-like_dom_sf"/>
</dbReference>
<dbReference type="Proteomes" id="UP001163798">
    <property type="component" value="Unassembled WGS sequence"/>
</dbReference>
<keyword evidence="2" id="KW-0418">Kinase</keyword>
<dbReference type="AlphaFoldDB" id="A0AA38KRN1"/>
<proteinExistence type="predicted"/>
<dbReference type="PANTHER" id="PTHR44167">
    <property type="entry name" value="OVARIAN-SPECIFIC SERINE/THREONINE-PROTEIN KINASE LOK-RELATED"/>
    <property type="match status" value="1"/>
</dbReference>